<dbReference type="NCBIfam" id="TIGR01128">
    <property type="entry name" value="holA"/>
    <property type="match status" value="1"/>
</dbReference>
<protein>
    <recommendedName>
        <fullName evidence="7">DNA polymerase III subunit delta</fullName>
        <ecNumber evidence="7">2.7.7.7</ecNumber>
    </recommendedName>
</protein>
<reference evidence="9 10" key="1">
    <citation type="submission" date="2024-11" db="EMBL/GenBank/DDBJ databases">
        <title>First Report of Moraxella oculi in Brazil in an Infectious Bovine Keratoconjunctivitis Outbreak.</title>
        <authorList>
            <person name="Carvalho C.V."/>
            <person name="Domingues R."/>
            <person name="Coutinho C."/>
            <person name="Honorio N.T.B.S."/>
            <person name="Faza D.R.L.R."/>
            <person name="Carvalho W.A."/>
            <person name="Machado A.B.F."/>
            <person name="Martins M.F."/>
            <person name="Gaspar E.B."/>
        </authorList>
    </citation>
    <scope>NUCLEOTIDE SEQUENCE [LARGE SCALE GENOMIC DNA]</scope>
    <source>
        <strain evidence="9 10">2117LE</strain>
    </source>
</reference>
<comment type="catalytic activity">
    <reaction evidence="6">
        <text>DNA(n) + a 2'-deoxyribonucleoside 5'-triphosphate = DNA(n+1) + diphosphate</text>
        <dbReference type="Rhea" id="RHEA:22508"/>
        <dbReference type="Rhea" id="RHEA-COMP:17339"/>
        <dbReference type="Rhea" id="RHEA-COMP:17340"/>
        <dbReference type="ChEBI" id="CHEBI:33019"/>
        <dbReference type="ChEBI" id="CHEBI:61560"/>
        <dbReference type="ChEBI" id="CHEBI:173112"/>
        <dbReference type="EC" id="2.7.7.7"/>
    </reaction>
</comment>
<accession>A0ABW8U7G4</accession>
<evidence type="ECO:0000256" key="3">
    <source>
        <dbReference type="ARBA" id="ARBA00022705"/>
    </source>
</evidence>
<dbReference type="EC" id="2.7.7.7" evidence="7"/>
<dbReference type="InterPro" id="IPR005790">
    <property type="entry name" value="DNA_polIII_delta"/>
</dbReference>
<keyword evidence="10" id="KW-1185">Reference proteome</keyword>
<evidence type="ECO:0000256" key="5">
    <source>
        <dbReference type="ARBA" id="ARBA00034754"/>
    </source>
</evidence>
<comment type="similarity">
    <text evidence="5">Belongs to the DNA polymerase HolA subunit family.</text>
</comment>
<keyword evidence="2 9" id="KW-0548">Nucleotidyltransferase</keyword>
<evidence type="ECO:0000256" key="1">
    <source>
        <dbReference type="ARBA" id="ARBA00022679"/>
    </source>
</evidence>
<dbReference type="GO" id="GO:0003887">
    <property type="term" value="F:DNA-directed DNA polymerase activity"/>
    <property type="evidence" value="ECO:0007669"/>
    <property type="project" value="UniProtKB-EC"/>
</dbReference>
<dbReference type="PANTHER" id="PTHR34388">
    <property type="entry name" value="DNA POLYMERASE III SUBUNIT DELTA"/>
    <property type="match status" value="1"/>
</dbReference>
<evidence type="ECO:0000256" key="7">
    <source>
        <dbReference type="NCBIfam" id="TIGR01128"/>
    </source>
</evidence>
<evidence type="ECO:0000259" key="8">
    <source>
        <dbReference type="Pfam" id="PF14840"/>
    </source>
</evidence>
<sequence length="334" mass="38146">MQQPFSSLFAHLLNTQSATPLLGFWLIHGDEPLTTQWLIDACRPFWQKHQQVIKRIELSSHQSWHEVIFELDSLSLFGDASAIIVTGNHKPKADSNTLSTLERIAKDTPHHLIWCLPKQDKKSLASHAIRLFDQYGLVIDGNIRDERMRRELLQIQAKHFGITLNDHAWELLLSHTQNNLLAAHQNLWRLSLSYPHDTINETKLTTCLIDGATFSIFDLSDAILAGNTTKALQILTHLKTADIAPSIILWNLNKDARLLMQIQTGKQPHQLGIWRNKITLYTNASRRTSLADNQRWQSIIFNIDKTIKGIKDGDVWHLLQQLVLSMCLGHSFMG</sequence>
<dbReference type="RefSeq" id="WP_407069083.1">
    <property type="nucleotide sequence ID" value="NZ_JBJJXE010000007.1"/>
</dbReference>
<dbReference type="Gene3D" id="1.10.8.60">
    <property type="match status" value="1"/>
</dbReference>
<gene>
    <name evidence="9" type="primary">holA</name>
    <name evidence="9" type="ORF">ACJHVH_05690</name>
</gene>
<organism evidence="9 10">
    <name type="scientific">Moraxella oculi</name>
    <dbReference type="NCBI Taxonomy" id="2940516"/>
    <lineage>
        <taxon>Bacteria</taxon>
        <taxon>Pseudomonadati</taxon>
        <taxon>Pseudomonadota</taxon>
        <taxon>Gammaproteobacteria</taxon>
        <taxon>Moraxellales</taxon>
        <taxon>Moraxellaceae</taxon>
        <taxon>Moraxella</taxon>
    </lineage>
</organism>
<evidence type="ECO:0000313" key="10">
    <source>
        <dbReference type="Proteomes" id="UP001624684"/>
    </source>
</evidence>
<evidence type="ECO:0000313" key="9">
    <source>
        <dbReference type="EMBL" id="MFL1732485.1"/>
    </source>
</evidence>
<dbReference type="SUPFAM" id="SSF52540">
    <property type="entry name" value="P-loop containing nucleoside triphosphate hydrolases"/>
    <property type="match status" value="1"/>
</dbReference>
<dbReference type="SUPFAM" id="SSF48019">
    <property type="entry name" value="post-AAA+ oligomerization domain-like"/>
    <property type="match status" value="1"/>
</dbReference>
<proteinExistence type="inferred from homology"/>
<dbReference type="InterPro" id="IPR027417">
    <property type="entry name" value="P-loop_NTPase"/>
</dbReference>
<dbReference type="InterPro" id="IPR008921">
    <property type="entry name" value="DNA_pol3_clamp-load_cplx_C"/>
</dbReference>
<dbReference type="Pfam" id="PF14840">
    <property type="entry name" value="DNA_pol3_delt_C"/>
    <property type="match status" value="1"/>
</dbReference>
<dbReference type="Gene3D" id="1.20.272.10">
    <property type="match status" value="1"/>
</dbReference>
<evidence type="ECO:0000256" key="6">
    <source>
        <dbReference type="ARBA" id="ARBA00049244"/>
    </source>
</evidence>
<keyword evidence="1 9" id="KW-0808">Transferase</keyword>
<dbReference type="EMBL" id="JBJJXE010000007">
    <property type="protein sequence ID" value="MFL1732485.1"/>
    <property type="molecule type" value="Genomic_DNA"/>
</dbReference>
<evidence type="ECO:0000256" key="2">
    <source>
        <dbReference type="ARBA" id="ARBA00022695"/>
    </source>
</evidence>
<keyword evidence="3" id="KW-0235">DNA replication</keyword>
<dbReference type="Proteomes" id="UP001624684">
    <property type="component" value="Unassembled WGS sequence"/>
</dbReference>
<name>A0ABW8U7G4_9GAMM</name>
<feature type="domain" description="DNA polymerase III subunit delta C-terminal" evidence="8">
    <location>
        <begin position="217"/>
        <end position="327"/>
    </location>
</feature>
<dbReference type="Gene3D" id="3.40.50.300">
    <property type="entry name" value="P-loop containing nucleotide triphosphate hydrolases"/>
    <property type="match status" value="1"/>
</dbReference>
<evidence type="ECO:0000256" key="4">
    <source>
        <dbReference type="ARBA" id="ARBA00022932"/>
    </source>
</evidence>
<dbReference type="InterPro" id="IPR032780">
    <property type="entry name" value="DNA_pol3_delt_C"/>
</dbReference>
<comment type="caution">
    <text evidence="9">The sequence shown here is derived from an EMBL/GenBank/DDBJ whole genome shotgun (WGS) entry which is preliminary data.</text>
</comment>
<keyword evidence="4" id="KW-0239">DNA-directed DNA polymerase</keyword>
<dbReference type="PANTHER" id="PTHR34388:SF1">
    <property type="entry name" value="DNA POLYMERASE III SUBUNIT DELTA"/>
    <property type="match status" value="1"/>
</dbReference>